<evidence type="ECO:0000259" key="1">
    <source>
        <dbReference type="PROSITE" id="PS50883"/>
    </source>
</evidence>
<dbReference type="RefSeq" id="WP_103264798.1">
    <property type="nucleotide sequence ID" value="NZ_CABMLE010000004.1"/>
</dbReference>
<feature type="domain" description="EAL" evidence="1">
    <location>
        <begin position="448"/>
        <end position="700"/>
    </location>
</feature>
<proteinExistence type="predicted"/>
<feature type="domain" description="GGDEF" evidence="2">
    <location>
        <begin position="319"/>
        <end position="438"/>
    </location>
</feature>
<reference evidence="4" key="1">
    <citation type="submission" date="2018-01" db="EMBL/GenBank/DDBJ databases">
        <title>Rubneribacter badeniensis gen. nov., sp. nov., and Colonibacter rubneri, gen. nov., sp. nov., WGS of new members of the Eggerthellaceae.</title>
        <authorList>
            <person name="Danylec N."/>
            <person name="Stoll D.A."/>
            <person name="Doetsch A."/>
            <person name="Kulling S.E."/>
            <person name="Huch M."/>
        </authorList>
    </citation>
    <scope>NUCLEOTIDE SEQUENCE [LARGE SCALE GENOMIC DNA]</scope>
    <source>
        <strain evidence="4">ResAG-96</strain>
    </source>
</reference>
<dbReference type="InterPro" id="IPR043128">
    <property type="entry name" value="Rev_trsase/Diguanyl_cyclase"/>
</dbReference>
<dbReference type="PANTHER" id="PTHR33121:SF70">
    <property type="entry name" value="SIGNALING PROTEIN YKOW"/>
    <property type="match status" value="1"/>
</dbReference>
<dbReference type="InterPro" id="IPR035919">
    <property type="entry name" value="EAL_sf"/>
</dbReference>
<dbReference type="SMART" id="SM00267">
    <property type="entry name" value="GGDEF"/>
    <property type="match status" value="1"/>
</dbReference>
<dbReference type="AlphaFoldDB" id="A0A2K2UCF6"/>
<evidence type="ECO:0000313" key="4">
    <source>
        <dbReference type="Proteomes" id="UP000236197"/>
    </source>
</evidence>
<dbReference type="InterPro" id="IPR050706">
    <property type="entry name" value="Cyclic-di-GMP_PDE-like"/>
</dbReference>
<comment type="caution">
    <text evidence="3">The sequence shown here is derived from an EMBL/GenBank/DDBJ whole genome shotgun (WGS) entry which is preliminary data.</text>
</comment>
<dbReference type="InterPro" id="IPR029787">
    <property type="entry name" value="Nucleotide_cyclase"/>
</dbReference>
<dbReference type="OrthoDB" id="23692at2"/>
<dbReference type="Pfam" id="PF00990">
    <property type="entry name" value="GGDEF"/>
    <property type="match status" value="1"/>
</dbReference>
<dbReference type="Gene3D" id="3.30.450.40">
    <property type="match status" value="1"/>
</dbReference>
<evidence type="ECO:0000313" key="3">
    <source>
        <dbReference type="EMBL" id="PNV67996.1"/>
    </source>
</evidence>
<dbReference type="Pfam" id="PF01590">
    <property type="entry name" value="GAF"/>
    <property type="match status" value="1"/>
</dbReference>
<dbReference type="InterPro" id="IPR001633">
    <property type="entry name" value="EAL_dom"/>
</dbReference>
<dbReference type="SUPFAM" id="SSF55781">
    <property type="entry name" value="GAF domain-like"/>
    <property type="match status" value="1"/>
</dbReference>
<dbReference type="SUPFAM" id="SSF55073">
    <property type="entry name" value="Nucleotide cyclase"/>
    <property type="match status" value="1"/>
</dbReference>
<dbReference type="EMBL" id="PPEK01000004">
    <property type="protein sequence ID" value="PNV67996.1"/>
    <property type="molecule type" value="Genomic_DNA"/>
</dbReference>
<dbReference type="GO" id="GO:0071111">
    <property type="term" value="F:cyclic-guanylate-specific phosphodiesterase activity"/>
    <property type="evidence" value="ECO:0007669"/>
    <property type="project" value="InterPro"/>
</dbReference>
<accession>A0A2K2UCF6</accession>
<dbReference type="InterPro" id="IPR003018">
    <property type="entry name" value="GAF"/>
</dbReference>
<dbReference type="SMART" id="SM00052">
    <property type="entry name" value="EAL"/>
    <property type="match status" value="1"/>
</dbReference>
<dbReference type="PROSITE" id="PS50883">
    <property type="entry name" value="EAL"/>
    <property type="match status" value="1"/>
</dbReference>
<gene>
    <name evidence="3" type="ORF">C2L71_05260</name>
</gene>
<evidence type="ECO:0000259" key="2">
    <source>
        <dbReference type="PROSITE" id="PS50887"/>
    </source>
</evidence>
<name>A0A2K2UCF6_9ACTN</name>
<dbReference type="PANTHER" id="PTHR33121">
    <property type="entry name" value="CYCLIC DI-GMP PHOSPHODIESTERASE PDEF"/>
    <property type="match status" value="1"/>
</dbReference>
<dbReference type="Proteomes" id="UP000236197">
    <property type="component" value="Unassembled WGS sequence"/>
</dbReference>
<dbReference type="CDD" id="cd01948">
    <property type="entry name" value="EAL"/>
    <property type="match status" value="1"/>
</dbReference>
<dbReference type="SUPFAM" id="SSF141868">
    <property type="entry name" value="EAL domain-like"/>
    <property type="match status" value="1"/>
</dbReference>
<dbReference type="InterPro" id="IPR029016">
    <property type="entry name" value="GAF-like_dom_sf"/>
</dbReference>
<organism evidence="3 4">
    <name type="scientific">Enteroscipio rubneri</name>
    <dbReference type="NCBI Taxonomy" id="2070686"/>
    <lineage>
        <taxon>Bacteria</taxon>
        <taxon>Bacillati</taxon>
        <taxon>Actinomycetota</taxon>
        <taxon>Coriobacteriia</taxon>
        <taxon>Eggerthellales</taxon>
        <taxon>Eggerthellaceae</taxon>
        <taxon>Enteroscipio</taxon>
    </lineage>
</organism>
<dbReference type="Gene3D" id="3.30.70.270">
    <property type="match status" value="1"/>
</dbReference>
<dbReference type="InterPro" id="IPR000160">
    <property type="entry name" value="GGDEF_dom"/>
</dbReference>
<dbReference type="PROSITE" id="PS50887">
    <property type="entry name" value="GGDEF"/>
    <property type="match status" value="1"/>
</dbReference>
<keyword evidence="4" id="KW-1185">Reference proteome</keyword>
<protein>
    <submittedName>
        <fullName evidence="3">Sensor domain-containing phosphodiesterase</fullName>
    </submittedName>
</protein>
<dbReference type="Gene3D" id="3.20.20.450">
    <property type="entry name" value="EAL domain"/>
    <property type="match status" value="1"/>
</dbReference>
<sequence>MKAMVDALFDGLSELVYVCDPATHELLYLNKAGRSVYGDRAVEKHEPCYRVLQGREAPCEFCTNQLLNTEEFFEWEATNPVTNRHYVLRDKLIDWDGVLARLEIAFDITERENEKMALALMVDASAMIVDCIRILEADDDLYLAFDEVLRRLGTFFIADRAYVFELEGARVANMREWCNDQAETHKDHFQDIPVSLIENWVETFAVGEAMVIDDIDSLRESGNAEECSMLLQRHVSSLVAVQLVDNGKLIGCIGVENPRLGGRLDVVVTLLLGLAHFVTARMKRDEAQRKVAELIWNDTLTGVRSRAAFHRDYDQGEFGRLGIVLADADGLALVNCEWGRAAGDGILQNIAKTMKSVFDRVYRIGDDEFCAVVEHVDYARFSELATQLTVQFADRDLPASVGTAWQENCHRTVAVLDMAGDRMRRAKRGRHRAVALGVDLASDAAVGSLLCQGGAQRAVEEGKFDIYLMPQSSSRTDRIVGAEALIRYIDEANGTVALPTSFVLALEDMGEISSVDFFALSRACATLVRWQCEGRAVVPVSVNFSRLTASDDGFVDRLADTVSGYALDPSLIEVELTESARERSDDLLRQVADGLRSRGFRVAIDDFGVDNANYALFVQLEFDVLKLDKTLVWGLGNDAHSLTVIKGLVGLCADLGIETVAEGIESVQQLDALRSVGCTRAQGFLIGRPMPIAQFEERFL</sequence>
<dbReference type="Pfam" id="PF00563">
    <property type="entry name" value="EAL"/>
    <property type="match status" value="1"/>
</dbReference>